<proteinExistence type="predicted"/>
<dbReference type="Pfam" id="PF06935">
    <property type="entry name" value="DUF1284"/>
    <property type="match status" value="1"/>
</dbReference>
<evidence type="ECO:0000313" key="2">
    <source>
        <dbReference type="Proteomes" id="UP000743899"/>
    </source>
</evidence>
<protein>
    <submittedName>
        <fullName evidence="1">DUF1284 domain-containing protein</fullName>
    </submittedName>
</protein>
<comment type="caution">
    <text evidence="1">The sequence shown here is derived from an EMBL/GenBank/DDBJ whole genome shotgun (WGS) entry which is preliminary data.</text>
</comment>
<reference evidence="1 2" key="1">
    <citation type="submission" date="2020-01" db="EMBL/GenBank/DDBJ databases">
        <title>A novel Bacillus sp. from Pasinler.</title>
        <authorList>
            <person name="Adiguzel A."/>
            <person name="Ay H."/>
            <person name="Baltaci M.O."/>
        </authorList>
    </citation>
    <scope>NUCLEOTIDE SEQUENCE [LARGE SCALE GENOMIC DNA]</scope>
    <source>
        <strain evidence="1 2">P1</strain>
    </source>
</reference>
<keyword evidence="2" id="KW-1185">Reference proteome</keyword>
<dbReference type="InterPro" id="IPR009702">
    <property type="entry name" value="DUF1284"/>
</dbReference>
<accession>A0ABX0AA64</accession>
<gene>
    <name evidence="1" type="ORF">GW534_15710</name>
</gene>
<sequence length="143" mass="17020">MYQLRGHHLFCLIGYRGMGYSKEYVENMTLMHQNLRQYPNTWIELIEGPDQLCAKYPNSGEYHCQDKHIYERDQKILKKLGLKVGQQIQWQEVENRIRKYVVPSDIQYICETCSWRTYGVCEEGIQDILDNKGLRKVDLKSNN</sequence>
<organism evidence="1 2">
    <name type="scientific">Pallidibacillus pasinlerensis</name>
    <dbReference type="NCBI Taxonomy" id="2703818"/>
    <lineage>
        <taxon>Bacteria</taxon>
        <taxon>Bacillati</taxon>
        <taxon>Bacillota</taxon>
        <taxon>Bacilli</taxon>
        <taxon>Bacillales</taxon>
        <taxon>Bacillaceae</taxon>
        <taxon>Pallidibacillus</taxon>
    </lineage>
</organism>
<dbReference type="Proteomes" id="UP000743899">
    <property type="component" value="Unassembled WGS sequence"/>
</dbReference>
<dbReference type="EMBL" id="JAACYS010000128">
    <property type="protein sequence ID" value="NCU19095.1"/>
    <property type="molecule type" value="Genomic_DNA"/>
</dbReference>
<name>A0ABX0AA64_9BACI</name>
<evidence type="ECO:0000313" key="1">
    <source>
        <dbReference type="EMBL" id="NCU19095.1"/>
    </source>
</evidence>
<dbReference type="RefSeq" id="WP_161921913.1">
    <property type="nucleotide sequence ID" value="NZ_JAACYS010000128.1"/>
</dbReference>